<dbReference type="AlphaFoldDB" id="A0AAN8J050"/>
<evidence type="ECO:0000313" key="2">
    <source>
        <dbReference type="Proteomes" id="UP001347796"/>
    </source>
</evidence>
<protein>
    <submittedName>
        <fullName evidence="1">Uncharacterized protein</fullName>
    </submittedName>
</protein>
<gene>
    <name evidence="1" type="ORF">SNE40_020154</name>
</gene>
<dbReference type="EMBL" id="JAZGQO010000015">
    <property type="protein sequence ID" value="KAK6169024.1"/>
    <property type="molecule type" value="Genomic_DNA"/>
</dbReference>
<organism evidence="1 2">
    <name type="scientific">Patella caerulea</name>
    <name type="common">Rayed Mediterranean limpet</name>
    <dbReference type="NCBI Taxonomy" id="87958"/>
    <lineage>
        <taxon>Eukaryota</taxon>
        <taxon>Metazoa</taxon>
        <taxon>Spiralia</taxon>
        <taxon>Lophotrochozoa</taxon>
        <taxon>Mollusca</taxon>
        <taxon>Gastropoda</taxon>
        <taxon>Patellogastropoda</taxon>
        <taxon>Patelloidea</taxon>
        <taxon>Patellidae</taxon>
        <taxon>Patella</taxon>
    </lineage>
</organism>
<proteinExistence type="predicted"/>
<keyword evidence="2" id="KW-1185">Reference proteome</keyword>
<dbReference type="Proteomes" id="UP001347796">
    <property type="component" value="Unassembled WGS sequence"/>
</dbReference>
<accession>A0AAN8J050</accession>
<evidence type="ECO:0000313" key="1">
    <source>
        <dbReference type="EMBL" id="KAK6169024.1"/>
    </source>
</evidence>
<name>A0AAN8J050_PATCE</name>
<reference evidence="1 2" key="1">
    <citation type="submission" date="2024-01" db="EMBL/GenBank/DDBJ databases">
        <title>The genome of the rayed Mediterranean limpet Patella caerulea (Linnaeus, 1758).</title>
        <authorList>
            <person name="Anh-Thu Weber A."/>
            <person name="Halstead-Nussloch G."/>
        </authorList>
    </citation>
    <scope>NUCLEOTIDE SEQUENCE [LARGE SCALE GENOMIC DNA]</scope>
    <source>
        <strain evidence="1">AATW-2023a</strain>
        <tissue evidence="1">Whole specimen</tissue>
    </source>
</reference>
<comment type="caution">
    <text evidence="1">The sequence shown here is derived from an EMBL/GenBank/DDBJ whole genome shotgun (WGS) entry which is preliminary data.</text>
</comment>
<sequence>MLTSIMFYPEKQFLEHLSEHLKLFELEPLRNISVDDVLCSSDRGKIRYVSGYVIAKIKHNLSRKIRNALFVSGKEDNLSTFQNQMDILNSLCSSYDKLKDVSSDVDSLGQIERKQNEREGLTNISDLTFQFFPN</sequence>